<dbReference type="EMBL" id="CAVNYO010000455">
    <property type="protein sequence ID" value="CAK5282446.1"/>
    <property type="molecule type" value="Genomic_DNA"/>
</dbReference>
<evidence type="ECO:0000313" key="2">
    <source>
        <dbReference type="Proteomes" id="UP001295794"/>
    </source>
</evidence>
<proteinExistence type="predicted"/>
<name>A0AAD2Q6U3_9AGAR</name>
<protein>
    <submittedName>
        <fullName evidence="1">Uncharacterized protein</fullName>
    </submittedName>
</protein>
<organism evidence="1 2">
    <name type="scientific">Mycena citricolor</name>
    <dbReference type="NCBI Taxonomy" id="2018698"/>
    <lineage>
        <taxon>Eukaryota</taxon>
        <taxon>Fungi</taxon>
        <taxon>Dikarya</taxon>
        <taxon>Basidiomycota</taxon>
        <taxon>Agaricomycotina</taxon>
        <taxon>Agaricomycetes</taxon>
        <taxon>Agaricomycetidae</taxon>
        <taxon>Agaricales</taxon>
        <taxon>Marasmiineae</taxon>
        <taxon>Mycenaceae</taxon>
        <taxon>Mycena</taxon>
    </lineage>
</organism>
<dbReference type="Proteomes" id="UP001295794">
    <property type="component" value="Unassembled WGS sequence"/>
</dbReference>
<reference evidence="1" key="1">
    <citation type="submission" date="2023-11" db="EMBL/GenBank/DDBJ databases">
        <authorList>
            <person name="De Vega J J."/>
            <person name="De Vega J J."/>
        </authorList>
    </citation>
    <scope>NUCLEOTIDE SEQUENCE</scope>
</reference>
<keyword evidence="2" id="KW-1185">Reference proteome</keyword>
<gene>
    <name evidence="1" type="ORF">MYCIT1_LOCUS34204</name>
</gene>
<accession>A0AAD2Q6U3</accession>
<evidence type="ECO:0000313" key="1">
    <source>
        <dbReference type="EMBL" id="CAK5282446.1"/>
    </source>
</evidence>
<sequence>ADHAFIDRSVPAGDYRHDQSLDPTSHILCLHQPIYVLQRKRHFRCSRDRTRCVPGSDHLCN</sequence>
<feature type="non-terminal residue" evidence="1">
    <location>
        <position position="61"/>
    </location>
</feature>
<comment type="caution">
    <text evidence="1">The sequence shown here is derived from an EMBL/GenBank/DDBJ whole genome shotgun (WGS) entry which is preliminary data.</text>
</comment>
<dbReference type="AlphaFoldDB" id="A0AAD2Q6U3"/>